<dbReference type="EMBL" id="WJIE01000009">
    <property type="protein sequence ID" value="MRG95779.1"/>
    <property type="molecule type" value="Genomic_DNA"/>
</dbReference>
<keyword evidence="2" id="KW-1185">Reference proteome</keyword>
<accession>A0A6N7PV44</accession>
<dbReference type="AlphaFoldDB" id="A0A6N7PV44"/>
<comment type="caution">
    <text evidence="1">The sequence shown here is derived from an EMBL/GenBank/DDBJ whole genome shotgun (WGS) entry which is preliminary data.</text>
</comment>
<dbReference type="Proteomes" id="UP000440224">
    <property type="component" value="Unassembled WGS sequence"/>
</dbReference>
<name>A0A6N7PV44_9BACT</name>
<evidence type="ECO:0000313" key="2">
    <source>
        <dbReference type="Proteomes" id="UP000440224"/>
    </source>
</evidence>
<reference evidence="1 2" key="1">
    <citation type="submission" date="2019-10" db="EMBL/GenBank/DDBJ databases">
        <title>A soil myxobacterium in the family Polyangiaceae.</title>
        <authorList>
            <person name="Li Y."/>
            <person name="Wang J."/>
        </authorList>
    </citation>
    <scope>NUCLEOTIDE SEQUENCE [LARGE SCALE GENOMIC DNA]</scope>
    <source>
        <strain evidence="1 2">DSM 14734</strain>
    </source>
</reference>
<organism evidence="1 2">
    <name type="scientific">Polyangium spumosum</name>
    <dbReference type="NCBI Taxonomy" id="889282"/>
    <lineage>
        <taxon>Bacteria</taxon>
        <taxon>Pseudomonadati</taxon>
        <taxon>Myxococcota</taxon>
        <taxon>Polyangia</taxon>
        <taxon>Polyangiales</taxon>
        <taxon>Polyangiaceae</taxon>
        <taxon>Polyangium</taxon>
    </lineage>
</organism>
<sequence>MSFMRSGLTERRRGVTGAWFAAAAAMVRGALCGGLLLLLLGGCVVVVRDDAPPASLPLVRQIRQEALQESPPSGIYVAPLRFAEPLEDFGIDLRRAQVGPMPPGDADMELLLRLFARTLEEVPEGERAGAGLAAEEMREAAAAMQGRGLPGSPPHREAFTRGVSVGVETLLALAYGPYGGAADVVERAAELEPMFEATLQARPMSYEAGLEVMRRVLLVLKAMQESVSAPRP</sequence>
<evidence type="ECO:0000313" key="1">
    <source>
        <dbReference type="EMBL" id="MRG95779.1"/>
    </source>
</evidence>
<gene>
    <name evidence="1" type="ORF">GF068_28250</name>
</gene>
<dbReference type="RefSeq" id="WP_153822597.1">
    <property type="nucleotide sequence ID" value="NZ_WJIE01000009.1"/>
</dbReference>
<proteinExistence type="predicted"/>
<dbReference type="OrthoDB" id="9848884at2"/>
<protein>
    <submittedName>
        <fullName evidence="1">Uncharacterized protein</fullName>
    </submittedName>
</protein>